<dbReference type="Gene3D" id="3.20.20.140">
    <property type="entry name" value="Metal-dependent hydrolases"/>
    <property type="match status" value="1"/>
</dbReference>
<evidence type="ECO:0000256" key="1">
    <source>
        <dbReference type="ARBA" id="ARBA00001165"/>
    </source>
</evidence>
<evidence type="ECO:0000256" key="4">
    <source>
        <dbReference type="ARBA" id="ARBA00012546"/>
    </source>
</evidence>
<comment type="pathway">
    <text evidence="2">Carbohydrate metabolism; pentose and glucuronate interconversion.</text>
</comment>
<dbReference type="EMBL" id="DVNB01000053">
    <property type="protein sequence ID" value="HIU57194.1"/>
    <property type="molecule type" value="Genomic_DNA"/>
</dbReference>
<dbReference type="PANTHER" id="PTHR30068:SF4">
    <property type="entry name" value="URONATE ISOMERASE"/>
    <property type="match status" value="1"/>
</dbReference>
<reference evidence="7" key="1">
    <citation type="submission" date="2020-10" db="EMBL/GenBank/DDBJ databases">
        <authorList>
            <person name="Gilroy R."/>
        </authorList>
    </citation>
    <scope>NUCLEOTIDE SEQUENCE</scope>
    <source>
        <strain evidence="7">USAMLcec3-3695</strain>
    </source>
</reference>
<proteinExistence type="inferred from homology"/>
<dbReference type="SUPFAM" id="SSF51556">
    <property type="entry name" value="Metallo-dependent hydrolases"/>
    <property type="match status" value="1"/>
</dbReference>
<dbReference type="Pfam" id="PF02614">
    <property type="entry name" value="UxaC"/>
    <property type="match status" value="1"/>
</dbReference>
<dbReference type="InterPro" id="IPR003766">
    <property type="entry name" value="Uronate_isomerase"/>
</dbReference>
<evidence type="ECO:0000313" key="7">
    <source>
        <dbReference type="EMBL" id="HIU57194.1"/>
    </source>
</evidence>
<dbReference type="EC" id="5.3.1.12" evidence="4"/>
<evidence type="ECO:0000256" key="5">
    <source>
        <dbReference type="ARBA" id="ARBA00020555"/>
    </source>
</evidence>
<sequence>MLCAARQHQTENFGVDEVVTDETCDAIWEKCNKVIAETRMSPAKLINRSNVAVICTTDDPADTLEYHKKIAENDPVYA</sequence>
<evidence type="ECO:0000313" key="8">
    <source>
        <dbReference type="Proteomes" id="UP000824109"/>
    </source>
</evidence>
<reference evidence="7" key="2">
    <citation type="journal article" date="2021" name="PeerJ">
        <title>Extensive microbial diversity within the chicken gut microbiome revealed by metagenomics and culture.</title>
        <authorList>
            <person name="Gilroy R."/>
            <person name="Ravi A."/>
            <person name="Getino M."/>
            <person name="Pursley I."/>
            <person name="Horton D.L."/>
            <person name="Alikhan N.F."/>
            <person name="Baker D."/>
            <person name="Gharbi K."/>
            <person name="Hall N."/>
            <person name="Watson M."/>
            <person name="Adriaenssens E.M."/>
            <person name="Foster-Nyarko E."/>
            <person name="Jarju S."/>
            <person name="Secka A."/>
            <person name="Antonio M."/>
            <person name="Oren A."/>
            <person name="Chaudhuri R.R."/>
            <person name="La Ragione R."/>
            <person name="Hildebrand F."/>
            <person name="Pallen M.J."/>
        </authorList>
    </citation>
    <scope>NUCLEOTIDE SEQUENCE</scope>
    <source>
        <strain evidence="7">USAMLcec3-3695</strain>
    </source>
</reference>
<dbReference type="InterPro" id="IPR032466">
    <property type="entry name" value="Metal_Hydrolase"/>
</dbReference>
<dbReference type="Proteomes" id="UP000824109">
    <property type="component" value="Unassembled WGS sequence"/>
</dbReference>
<evidence type="ECO:0000256" key="3">
    <source>
        <dbReference type="ARBA" id="ARBA00008397"/>
    </source>
</evidence>
<dbReference type="GO" id="GO:0008880">
    <property type="term" value="F:glucuronate isomerase activity"/>
    <property type="evidence" value="ECO:0007669"/>
    <property type="project" value="UniProtKB-EC"/>
</dbReference>
<gene>
    <name evidence="7" type="ORF">IAA61_05205</name>
</gene>
<keyword evidence="6 7" id="KW-0413">Isomerase</keyword>
<dbReference type="Gene3D" id="1.10.2020.10">
    <property type="entry name" value="uronate isomerase, domain 2, chain A"/>
    <property type="match status" value="1"/>
</dbReference>
<organism evidence="7 8">
    <name type="scientific">Candidatus Ornithomonoglobus merdipullorum</name>
    <dbReference type="NCBI Taxonomy" id="2840895"/>
    <lineage>
        <taxon>Bacteria</taxon>
        <taxon>Bacillati</taxon>
        <taxon>Bacillota</taxon>
        <taxon>Clostridia</taxon>
        <taxon>Candidatus Ornithomonoglobus</taxon>
    </lineage>
</organism>
<dbReference type="GO" id="GO:0042840">
    <property type="term" value="P:D-glucuronate catabolic process"/>
    <property type="evidence" value="ECO:0007669"/>
    <property type="project" value="TreeGrafter"/>
</dbReference>
<dbReference type="GO" id="GO:0019698">
    <property type="term" value="P:D-galacturonate catabolic process"/>
    <property type="evidence" value="ECO:0007669"/>
    <property type="project" value="TreeGrafter"/>
</dbReference>
<protein>
    <recommendedName>
        <fullName evidence="5">Uronate isomerase</fullName>
        <ecNumber evidence="4">5.3.1.12</ecNumber>
    </recommendedName>
</protein>
<dbReference type="PANTHER" id="PTHR30068">
    <property type="entry name" value="URONATE ISOMERASE"/>
    <property type="match status" value="1"/>
</dbReference>
<comment type="similarity">
    <text evidence="3">Belongs to the metallo-dependent hydrolases superfamily. Uronate isomerase family.</text>
</comment>
<comment type="caution">
    <text evidence="7">The sequence shown here is derived from an EMBL/GenBank/DDBJ whole genome shotgun (WGS) entry which is preliminary data.</text>
</comment>
<dbReference type="AlphaFoldDB" id="A0A9D1MBL3"/>
<name>A0A9D1MBL3_9FIRM</name>
<comment type="catalytic activity">
    <reaction evidence="1">
        <text>D-glucuronate = D-fructuronate</text>
        <dbReference type="Rhea" id="RHEA:13049"/>
        <dbReference type="ChEBI" id="CHEBI:58720"/>
        <dbReference type="ChEBI" id="CHEBI:59863"/>
        <dbReference type="EC" id="5.3.1.12"/>
    </reaction>
</comment>
<evidence type="ECO:0000256" key="6">
    <source>
        <dbReference type="ARBA" id="ARBA00023235"/>
    </source>
</evidence>
<accession>A0A9D1MBL3</accession>
<evidence type="ECO:0000256" key="2">
    <source>
        <dbReference type="ARBA" id="ARBA00004892"/>
    </source>
</evidence>